<dbReference type="OrthoDB" id="9807565at2"/>
<keyword evidence="4" id="KW-1185">Reference proteome</keyword>
<dbReference type="Pfam" id="PF00196">
    <property type="entry name" value="GerE"/>
    <property type="match status" value="1"/>
</dbReference>
<evidence type="ECO:0000256" key="1">
    <source>
        <dbReference type="ARBA" id="ARBA00023125"/>
    </source>
</evidence>
<dbReference type="SMART" id="SM00421">
    <property type="entry name" value="HTH_LUXR"/>
    <property type="match status" value="1"/>
</dbReference>
<comment type="caution">
    <text evidence="3">The sequence shown here is derived from an EMBL/GenBank/DDBJ whole genome shotgun (WGS) entry which is preliminary data.</text>
</comment>
<reference evidence="3 4" key="1">
    <citation type="submission" date="2015-07" db="EMBL/GenBank/DDBJ databases">
        <title>Whole genome sequence of Herpetosiphon geysericola DSM 7119.</title>
        <authorList>
            <person name="Hemp J."/>
            <person name="Ward L.M."/>
            <person name="Pace L.A."/>
            <person name="Fischer W.W."/>
        </authorList>
    </citation>
    <scope>NUCLEOTIDE SEQUENCE [LARGE SCALE GENOMIC DNA]</scope>
    <source>
        <strain evidence="3 4">DSM 7119</strain>
    </source>
</reference>
<name>A0A0P6YIE2_9CHLR</name>
<dbReference type="PANTHER" id="PTHR43214">
    <property type="entry name" value="TWO-COMPONENT RESPONSE REGULATOR"/>
    <property type="match status" value="1"/>
</dbReference>
<dbReference type="InterPro" id="IPR016032">
    <property type="entry name" value="Sig_transdc_resp-reg_C-effctor"/>
</dbReference>
<gene>
    <name evidence="3" type="ORF">SE18_06640</name>
</gene>
<dbReference type="EMBL" id="LGKP01000012">
    <property type="protein sequence ID" value="KPL90295.1"/>
    <property type="molecule type" value="Genomic_DNA"/>
</dbReference>
<dbReference type="InterPro" id="IPR039420">
    <property type="entry name" value="WalR-like"/>
</dbReference>
<dbReference type="RefSeq" id="WP_054533648.1">
    <property type="nucleotide sequence ID" value="NZ_LGKP01000012.1"/>
</dbReference>
<dbReference type="SUPFAM" id="SSF46894">
    <property type="entry name" value="C-terminal effector domain of the bipartite response regulators"/>
    <property type="match status" value="1"/>
</dbReference>
<evidence type="ECO:0000259" key="2">
    <source>
        <dbReference type="PROSITE" id="PS50043"/>
    </source>
</evidence>
<sequence length="74" mass="8340">MSKQTVQLTVNEQRIMQILIQGKTNKAIAHLLHTTEGTIETSLHRIYTKLNVDNRVSATLAYLALEPTQHARDA</sequence>
<dbReference type="InterPro" id="IPR036388">
    <property type="entry name" value="WH-like_DNA-bd_sf"/>
</dbReference>
<keyword evidence="1" id="KW-0238">DNA-binding</keyword>
<proteinExistence type="predicted"/>
<dbReference type="Proteomes" id="UP000050277">
    <property type="component" value="Unassembled WGS sequence"/>
</dbReference>
<dbReference type="PRINTS" id="PR00038">
    <property type="entry name" value="HTHLUXR"/>
</dbReference>
<evidence type="ECO:0000313" key="3">
    <source>
        <dbReference type="EMBL" id="KPL90295.1"/>
    </source>
</evidence>
<dbReference type="GO" id="GO:0006355">
    <property type="term" value="P:regulation of DNA-templated transcription"/>
    <property type="evidence" value="ECO:0007669"/>
    <property type="project" value="InterPro"/>
</dbReference>
<protein>
    <recommendedName>
        <fullName evidence="2">HTH luxR-type domain-containing protein</fullName>
    </recommendedName>
</protein>
<feature type="domain" description="HTH luxR-type" evidence="2">
    <location>
        <begin position="1"/>
        <end position="66"/>
    </location>
</feature>
<evidence type="ECO:0000313" key="4">
    <source>
        <dbReference type="Proteomes" id="UP000050277"/>
    </source>
</evidence>
<dbReference type="STRING" id="70996.SE18_06640"/>
<accession>A0A0P6YIE2</accession>
<dbReference type="PROSITE" id="PS50043">
    <property type="entry name" value="HTH_LUXR_2"/>
    <property type="match status" value="1"/>
</dbReference>
<organism evidence="3 4">
    <name type="scientific">Herpetosiphon geysericola</name>
    <dbReference type="NCBI Taxonomy" id="70996"/>
    <lineage>
        <taxon>Bacteria</taxon>
        <taxon>Bacillati</taxon>
        <taxon>Chloroflexota</taxon>
        <taxon>Chloroflexia</taxon>
        <taxon>Herpetosiphonales</taxon>
        <taxon>Herpetosiphonaceae</taxon>
        <taxon>Herpetosiphon</taxon>
    </lineage>
</organism>
<dbReference type="InterPro" id="IPR000792">
    <property type="entry name" value="Tscrpt_reg_LuxR_C"/>
</dbReference>
<dbReference type="AlphaFoldDB" id="A0A0P6YIE2"/>
<dbReference type="GO" id="GO:0003677">
    <property type="term" value="F:DNA binding"/>
    <property type="evidence" value="ECO:0007669"/>
    <property type="project" value="UniProtKB-KW"/>
</dbReference>
<dbReference type="Gene3D" id="1.10.10.10">
    <property type="entry name" value="Winged helix-like DNA-binding domain superfamily/Winged helix DNA-binding domain"/>
    <property type="match status" value="1"/>
</dbReference>